<protein>
    <recommendedName>
        <fullName evidence="2">Pirin C-terminal domain-containing protein</fullName>
    </recommendedName>
</protein>
<evidence type="ECO:0000313" key="3">
    <source>
        <dbReference type="EMBL" id="PZM10476.1"/>
    </source>
</evidence>
<sequence length="101" mass="11466">MTLASSRRFKFSSSASRRELRSRRCWRLKRSCAPQRDGTWLTRSDESGPSELVLRADAAPVRLLVFSGRPLKEPVAFGGPFVMNTQDEVQQAFADFRAGRF</sequence>
<keyword evidence="4" id="KW-1185">Reference proteome</keyword>
<dbReference type="Pfam" id="PF05726">
    <property type="entry name" value="Pirin_C"/>
    <property type="match status" value="1"/>
</dbReference>
<feature type="domain" description="Pirin C-terminal" evidence="2">
    <location>
        <begin position="50"/>
        <end position="101"/>
    </location>
</feature>
<evidence type="ECO:0000259" key="2">
    <source>
        <dbReference type="Pfam" id="PF05726"/>
    </source>
</evidence>
<feature type="compositionally biased region" description="Low complexity" evidence="1">
    <location>
        <begin position="1"/>
        <end position="15"/>
    </location>
</feature>
<evidence type="ECO:0000313" key="4">
    <source>
        <dbReference type="Proteomes" id="UP000248925"/>
    </source>
</evidence>
<dbReference type="Gene3D" id="2.60.120.10">
    <property type="entry name" value="Jelly Rolls"/>
    <property type="match status" value="2"/>
</dbReference>
<dbReference type="SUPFAM" id="SSF51182">
    <property type="entry name" value="RmlC-like cupins"/>
    <property type="match status" value="1"/>
</dbReference>
<dbReference type="PANTHER" id="PTHR13903:SF8">
    <property type="entry name" value="PIRIN"/>
    <property type="match status" value="1"/>
</dbReference>
<dbReference type="EMBL" id="PCDP01000050">
    <property type="protein sequence ID" value="PZM10476.1"/>
    <property type="molecule type" value="Genomic_DNA"/>
</dbReference>
<dbReference type="PANTHER" id="PTHR13903">
    <property type="entry name" value="PIRIN-RELATED"/>
    <property type="match status" value="1"/>
</dbReference>
<reference evidence="3 4" key="1">
    <citation type="journal article" date="2018" name="Sci. Rep.">
        <title>Rhizobium tumorigenes sp. nov., a novel plant tumorigenic bacterium isolated from cane gall tumors on thornless blackberry.</title>
        <authorList>
            <person name="Kuzmanovi N."/>
            <person name="Smalla K."/>
            <person name="Gronow S."/>
            <person name="PuBawska J."/>
        </authorList>
    </citation>
    <scope>NUCLEOTIDE SEQUENCE [LARGE SCALE GENOMIC DNA]</scope>
    <source>
        <strain evidence="3 4">CCBAU 85046</strain>
    </source>
</reference>
<accession>A0A2W4E4E6</accession>
<dbReference type="InterPro" id="IPR008778">
    <property type="entry name" value="Pirin_C_dom"/>
</dbReference>
<evidence type="ECO:0000256" key="1">
    <source>
        <dbReference type="SAM" id="MobiDB-lite"/>
    </source>
</evidence>
<dbReference type="InterPro" id="IPR014710">
    <property type="entry name" value="RmlC-like_jellyroll"/>
</dbReference>
<gene>
    <name evidence="3" type="ORF">CPY51_23270</name>
</gene>
<name>A0A2W4E4E6_9HYPH</name>
<dbReference type="InterPro" id="IPR011051">
    <property type="entry name" value="RmlC_Cupin_sf"/>
</dbReference>
<organism evidence="3 4">
    <name type="scientific">Rhizobium tubonense</name>
    <dbReference type="NCBI Taxonomy" id="484088"/>
    <lineage>
        <taxon>Bacteria</taxon>
        <taxon>Pseudomonadati</taxon>
        <taxon>Pseudomonadota</taxon>
        <taxon>Alphaproteobacteria</taxon>
        <taxon>Hyphomicrobiales</taxon>
        <taxon>Rhizobiaceae</taxon>
        <taxon>Rhizobium/Agrobacterium group</taxon>
        <taxon>Rhizobium</taxon>
    </lineage>
</organism>
<dbReference type="OrthoDB" id="9780903at2"/>
<feature type="region of interest" description="Disordered" evidence="1">
    <location>
        <begin position="1"/>
        <end position="20"/>
    </location>
</feature>
<comment type="caution">
    <text evidence="3">The sequence shown here is derived from an EMBL/GenBank/DDBJ whole genome shotgun (WGS) entry which is preliminary data.</text>
</comment>
<dbReference type="AlphaFoldDB" id="A0A2W4E4E6"/>
<proteinExistence type="predicted"/>
<dbReference type="InterPro" id="IPR012093">
    <property type="entry name" value="Pirin"/>
</dbReference>
<dbReference type="Proteomes" id="UP000248925">
    <property type="component" value="Unassembled WGS sequence"/>
</dbReference>